<dbReference type="Proteomes" id="UP001205740">
    <property type="component" value="Unassembled WGS sequence"/>
</dbReference>
<dbReference type="PANTHER" id="PTHR23150:SF19">
    <property type="entry name" value="FORMYLGLYCINE-GENERATING ENZYME"/>
    <property type="match status" value="1"/>
</dbReference>
<accession>A0ABT1H0F3</accession>
<name>A0ABT1H0F3_9NOCA</name>
<dbReference type="InterPro" id="IPR051043">
    <property type="entry name" value="Sulfatase_Mod_Factor_Kinase"/>
</dbReference>
<dbReference type="SUPFAM" id="SSF56436">
    <property type="entry name" value="C-type lectin-like"/>
    <property type="match status" value="1"/>
</dbReference>
<dbReference type="Gene3D" id="3.90.1580.10">
    <property type="entry name" value="paralog of FGE (formylglycine-generating enzyme)"/>
    <property type="match status" value="1"/>
</dbReference>
<sequence>MGDAHGEGLPPDGETPVHLVEMRVFAIDETTVRNRDFAAFVAATGHRTTAEASGSSTVFHALVDRDDPAVLGASVDAPWWLAVQGADWRHPAGPRSDLDGLDDHPVVHVSFDDAIAYCAWAGRALPTEAQWEMAARGGLPGARFPWGDEREPDGRSMCRIYTPSFWGAPFPGEPASRVGVAATLPASALPPNGFGLRQVIGNVWEWCADRFDPRYYRRSSDVDPGGAERGGARVLRGGSYLCDDSWCRRYRVAARSHSTPTSTAGNVGFRTVGRG</sequence>
<evidence type="ECO:0000313" key="2">
    <source>
        <dbReference type="EMBL" id="MCP2160710.1"/>
    </source>
</evidence>
<protein>
    <submittedName>
        <fullName evidence="2">Formylglycine-generating enzyme, required for sulfatase activity, contains SUMF1/FGE domain</fullName>
    </submittedName>
</protein>
<proteinExistence type="predicted"/>
<feature type="domain" description="Sulfatase-modifying factor enzyme-like" evidence="1">
    <location>
        <begin position="8"/>
        <end position="272"/>
    </location>
</feature>
<dbReference type="PANTHER" id="PTHR23150">
    <property type="entry name" value="SULFATASE MODIFYING FACTOR 1, 2"/>
    <property type="match status" value="1"/>
</dbReference>
<dbReference type="InterPro" id="IPR005532">
    <property type="entry name" value="SUMF_dom"/>
</dbReference>
<reference evidence="2 3" key="1">
    <citation type="submission" date="2022-06" db="EMBL/GenBank/DDBJ databases">
        <title>Genomic Encyclopedia of Archaeal and Bacterial Type Strains, Phase II (KMG-II): from individual species to whole genera.</title>
        <authorList>
            <person name="Goeker M."/>
        </authorList>
    </citation>
    <scope>NUCLEOTIDE SEQUENCE [LARGE SCALE GENOMIC DNA]</scope>
    <source>
        <strain evidence="2 3">DSM 45037</strain>
    </source>
</reference>
<dbReference type="InterPro" id="IPR042095">
    <property type="entry name" value="SUMF_sf"/>
</dbReference>
<gene>
    <name evidence="2" type="ORF">LX12_001897</name>
</gene>
<dbReference type="InterPro" id="IPR016187">
    <property type="entry name" value="CTDL_fold"/>
</dbReference>
<dbReference type="EMBL" id="JAMTCG010000003">
    <property type="protein sequence ID" value="MCP2160710.1"/>
    <property type="molecule type" value="Genomic_DNA"/>
</dbReference>
<keyword evidence="3" id="KW-1185">Reference proteome</keyword>
<evidence type="ECO:0000313" key="3">
    <source>
        <dbReference type="Proteomes" id="UP001205740"/>
    </source>
</evidence>
<evidence type="ECO:0000259" key="1">
    <source>
        <dbReference type="Pfam" id="PF03781"/>
    </source>
</evidence>
<organism evidence="2 3">
    <name type="scientific">Williamsia serinedens</name>
    <dbReference type="NCBI Taxonomy" id="391736"/>
    <lineage>
        <taxon>Bacteria</taxon>
        <taxon>Bacillati</taxon>
        <taxon>Actinomycetota</taxon>
        <taxon>Actinomycetes</taxon>
        <taxon>Mycobacteriales</taxon>
        <taxon>Nocardiaceae</taxon>
        <taxon>Williamsia</taxon>
    </lineage>
</organism>
<comment type="caution">
    <text evidence="2">The sequence shown here is derived from an EMBL/GenBank/DDBJ whole genome shotgun (WGS) entry which is preliminary data.</text>
</comment>
<dbReference type="Pfam" id="PF03781">
    <property type="entry name" value="FGE-sulfatase"/>
    <property type="match status" value="1"/>
</dbReference>